<sequence>MKARKLFRTIETHTLGQPTRNVVSGFRNIPGKTMAEKYSYMKEHEDWFRKLLSYEPRGSEIMSGTLITEPCTPGTDIGVLYFEASGWMPMCGHDTIGVSVALIEAGLVDVKEPITFINLDTAAGVVTVEATVEDGVVKEVSFLNAPALVLKRNVAVNTRDFGKLTLDISWGGNVYAILPVERFGLTIEPHNCGKLIEIAQSIAKDINEQVVICHPELSFADCVTHVEFSGPPKSPEADIQNCVVALPKVVDRSPCGTGTSAKAALLFDEGKLKVGDSFVHESVIGSLFKCEIVEKTTVGGITAIRPRITGNACVIGFATWILDPKDPFPEGFVLDY</sequence>
<dbReference type="SUPFAM" id="SSF54506">
    <property type="entry name" value="Diaminopimelate epimerase-like"/>
    <property type="match status" value="1"/>
</dbReference>
<dbReference type="OrthoDB" id="181267at2"/>
<protein>
    <submittedName>
        <fullName evidence="2">Proline racemase</fullName>
    </submittedName>
</protein>
<comment type="similarity">
    <text evidence="1">Belongs to the proline racemase family.</text>
</comment>
<name>A0A1I4LTZ3_9FIRM</name>
<dbReference type="Proteomes" id="UP000199520">
    <property type="component" value="Unassembled WGS sequence"/>
</dbReference>
<dbReference type="PIRSF" id="PIRSF029792">
    <property type="entry name" value="Pro_racemase"/>
    <property type="match status" value="1"/>
</dbReference>
<dbReference type="Pfam" id="PF05544">
    <property type="entry name" value="Pro_racemase"/>
    <property type="match status" value="1"/>
</dbReference>
<dbReference type="SFLD" id="SFLDS00028">
    <property type="entry name" value="Proline_Racemase"/>
    <property type="match status" value="1"/>
</dbReference>
<reference evidence="3" key="1">
    <citation type="submission" date="2016-10" db="EMBL/GenBank/DDBJ databases">
        <authorList>
            <person name="Varghese N."/>
            <person name="Submissions S."/>
        </authorList>
    </citation>
    <scope>NUCLEOTIDE SEQUENCE [LARGE SCALE GENOMIC DNA]</scope>
    <source>
        <strain evidence="3">DSM 13327</strain>
    </source>
</reference>
<gene>
    <name evidence="2" type="ORF">SAMN04490355_102712</name>
</gene>
<keyword evidence="3" id="KW-1185">Reference proteome</keyword>
<dbReference type="GO" id="GO:0047580">
    <property type="term" value="F:4-hydroxyproline epimerase activity"/>
    <property type="evidence" value="ECO:0007669"/>
    <property type="project" value="TreeGrafter"/>
</dbReference>
<accession>A0A1I4LTZ3</accession>
<dbReference type="FunFam" id="3.10.310.10:FF:000005">
    <property type="entry name" value="Proline racemase"/>
    <property type="match status" value="1"/>
</dbReference>
<organism evidence="2 3">
    <name type="scientific">Pelosinus propionicus DSM 13327</name>
    <dbReference type="NCBI Taxonomy" id="1123291"/>
    <lineage>
        <taxon>Bacteria</taxon>
        <taxon>Bacillati</taxon>
        <taxon>Bacillota</taxon>
        <taxon>Negativicutes</taxon>
        <taxon>Selenomonadales</taxon>
        <taxon>Sporomusaceae</taxon>
        <taxon>Pelosinus</taxon>
    </lineage>
</organism>
<evidence type="ECO:0000256" key="1">
    <source>
        <dbReference type="ARBA" id="ARBA00007529"/>
    </source>
</evidence>
<dbReference type="STRING" id="1123291.SAMN04490355_102712"/>
<dbReference type="RefSeq" id="WP_090938755.1">
    <property type="nucleotide sequence ID" value="NZ_FOTS01000027.1"/>
</dbReference>
<proteinExistence type="inferred from homology"/>
<evidence type="ECO:0000313" key="3">
    <source>
        <dbReference type="Proteomes" id="UP000199520"/>
    </source>
</evidence>
<dbReference type="AlphaFoldDB" id="A0A1I4LTZ3"/>
<dbReference type="PANTHER" id="PTHR33442:SF5">
    <property type="entry name" value="BIFUNCTIONAL TRANS-3-HYDROXY-L-PROLINE DEHYDRATASE_2-EPIMERASE"/>
    <property type="match status" value="1"/>
</dbReference>
<evidence type="ECO:0000313" key="2">
    <source>
        <dbReference type="EMBL" id="SFL94474.1"/>
    </source>
</evidence>
<dbReference type="EMBL" id="FOTS01000027">
    <property type="protein sequence ID" value="SFL94474.1"/>
    <property type="molecule type" value="Genomic_DNA"/>
</dbReference>
<dbReference type="InterPro" id="IPR008794">
    <property type="entry name" value="Pro_racemase_fam"/>
</dbReference>
<dbReference type="PANTHER" id="PTHR33442">
    <property type="entry name" value="TRANS-3-HYDROXY-L-PROLINE DEHYDRATASE"/>
    <property type="match status" value="1"/>
</dbReference>
<dbReference type="Gene3D" id="3.10.310.10">
    <property type="entry name" value="Diaminopimelate Epimerase, Chain A, domain 1"/>
    <property type="match status" value="2"/>
</dbReference>